<gene>
    <name evidence="2" type="ORF">HLVA_15290</name>
</gene>
<dbReference type="Pfam" id="PF02661">
    <property type="entry name" value="Fic"/>
    <property type="match status" value="1"/>
</dbReference>
<feature type="domain" description="Fido" evidence="1">
    <location>
        <begin position="183"/>
        <end position="232"/>
    </location>
</feature>
<dbReference type="PANTHER" id="PTHR35810">
    <property type="entry name" value="CYTOPLASMIC PROTEIN-RELATED"/>
    <property type="match status" value="1"/>
</dbReference>
<dbReference type="RefSeq" id="WP_307903807.1">
    <property type="nucleotide sequence ID" value="NZ_AP027059.1"/>
</dbReference>
<evidence type="ECO:0000259" key="1">
    <source>
        <dbReference type="Pfam" id="PF02661"/>
    </source>
</evidence>
<protein>
    <recommendedName>
        <fullName evidence="1">Fido domain-containing protein</fullName>
    </recommendedName>
</protein>
<dbReference type="PANTHER" id="PTHR35810:SF1">
    <property type="entry name" value="CYTOPLASMIC PROTEIN"/>
    <property type="match status" value="1"/>
</dbReference>
<reference evidence="2 3" key="1">
    <citation type="submission" date="2022-11" db="EMBL/GenBank/DDBJ databases">
        <title>Haliovirga abyssi gen. nov., sp. nov., a mesophilic fermentative bacterium isolated from the Iheya North hydrothermal field and the proposal of Haliovirgaceae fam. nov.</title>
        <authorList>
            <person name="Miyazaki U."/>
            <person name="Tame A."/>
            <person name="Miyazaki J."/>
            <person name="Takai K."/>
            <person name="Sawayama S."/>
            <person name="Kitajima M."/>
            <person name="Okamoto A."/>
            <person name="Nakagawa S."/>
        </authorList>
    </citation>
    <scope>NUCLEOTIDE SEQUENCE [LARGE SCALE GENOMIC DNA]</scope>
    <source>
        <strain evidence="2 3">IC12</strain>
    </source>
</reference>
<dbReference type="Proteomes" id="UP001321582">
    <property type="component" value="Chromosome"/>
</dbReference>
<dbReference type="AlphaFoldDB" id="A0AAU9DZH2"/>
<sequence length="235" mass="27225">MAELFGKDRTVITRHINNIFKEGELDKNSVSANFAHTASDRKVYDTLYYNLDVIISVGYRVKSKRGTQFRIWATNLLKQHLIKGYTINEKRLKEQNQKLLDLQSTIRILERTVETKKVDLEEAKGLLKVISDYTYALTILDEYDHQEVKMRDTSKKEAYLLNYEEAMNVIESMKNEFTTDLFGNGKDESFKSSLGAIYQTAFGEEVYPSIEEKAANLLYFIVKNHSFSDGNKIFI</sequence>
<dbReference type="InterPro" id="IPR011204">
    <property type="entry name" value="Virulence_RhuM-like"/>
</dbReference>
<accession>A0AAU9DZH2</accession>
<organism evidence="2 3">
    <name type="scientific">Haliovirga abyssi</name>
    <dbReference type="NCBI Taxonomy" id="2996794"/>
    <lineage>
        <taxon>Bacteria</taxon>
        <taxon>Fusobacteriati</taxon>
        <taxon>Fusobacteriota</taxon>
        <taxon>Fusobacteriia</taxon>
        <taxon>Fusobacteriales</taxon>
        <taxon>Haliovirgaceae</taxon>
        <taxon>Haliovirga</taxon>
    </lineage>
</organism>
<keyword evidence="3" id="KW-1185">Reference proteome</keyword>
<name>A0AAU9DZH2_9FUSO</name>
<dbReference type="Pfam" id="PF13310">
    <property type="entry name" value="Virulence_RhuM"/>
    <property type="match status" value="1"/>
</dbReference>
<dbReference type="Gene3D" id="1.20.120.1870">
    <property type="entry name" value="Fic/DOC protein, Fido domain"/>
    <property type="match status" value="1"/>
</dbReference>
<dbReference type="EMBL" id="AP027059">
    <property type="protein sequence ID" value="BDU50960.1"/>
    <property type="molecule type" value="Genomic_DNA"/>
</dbReference>
<evidence type="ECO:0000313" key="2">
    <source>
        <dbReference type="EMBL" id="BDU50960.1"/>
    </source>
</evidence>
<evidence type="ECO:0000313" key="3">
    <source>
        <dbReference type="Proteomes" id="UP001321582"/>
    </source>
</evidence>
<dbReference type="InterPro" id="IPR053737">
    <property type="entry name" value="Type_II_TA_Toxin"/>
</dbReference>
<proteinExistence type="predicted"/>
<dbReference type="KEGG" id="haby:HLVA_15290"/>
<dbReference type="InterPro" id="IPR003812">
    <property type="entry name" value="Fido"/>
</dbReference>